<dbReference type="Proteomes" id="UP000790787">
    <property type="component" value="Chromosome 22"/>
</dbReference>
<organism evidence="1 2">
    <name type="scientific">Nicotiana tabacum</name>
    <name type="common">Common tobacco</name>
    <dbReference type="NCBI Taxonomy" id="4097"/>
    <lineage>
        <taxon>Eukaryota</taxon>
        <taxon>Viridiplantae</taxon>
        <taxon>Streptophyta</taxon>
        <taxon>Embryophyta</taxon>
        <taxon>Tracheophyta</taxon>
        <taxon>Spermatophyta</taxon>
        <taxon>Magnoliopsida</taxon>
        <taxon>eudicotyledons</taxon>
        <taxon>Gunneridae</taxon>
        <taxon>Pentapetalae</taxon>
        <taxon>asterids</taxon>
        <taxon>lamiids</taxon>
        <taxon>Solanales</taxon>
        <taxon>Solanaceae</taxon>
        <taxon>Nicotianoideae</taxon>
        <taxon>Nicotianeae</taxon>
        <taxon>Nicotiana</taxon>
    </lineage>
</organism>
<proteinExistence type="predicted"/>
<evidence type="ECO:0000313" key="1">
    <source>
        <dbReference type="Proteomes" id="UP000790787"/>
    </source>
</evidence>
<evidence type="ECO:0000313" key="2">
    <source>
        <dbReference type="RefSeq" id="XP_075099318.1"/>
    </source>
</evidence>
<gene>
    <name evidence="2" type="primary">LOC142176137</name>
</gene>
<reference evidence="2" key="2">
    <citation type="submission" date="2025-08" db="UniProtKB">
        <authorList>
            <consortium name="RefSeq"/>
        </authorList>
    </citation>
    <scope>IDENTIFICATION</scope>
    <source>
        <tissue evidence="2">Leaf</tissue>
    </source>
</reference>
<accession>A0AC58TQ27</accession>
<dbReference type="RefSeq" id="XP_075099318.1">
    <property type="nucleotide sequence ID" value="XM_075243217.1"/>
</dbReference>
<keyword evidence="1" id="KW-1185">Reference proteome</keyword>
<protein>
    <submittedName>
        <fullName evidence="2">Uncharacterized protein LOC142176137</fullName>
    </submittedName>
</protein>
<name>A0AC58TQ27_TOBAC</name>
<sequence length="151" mass="16636">MADFSHMPLAAREAVLVSKTTSGILTLFTDGASNVKGYGLKVVLVTPLGETLRQIIKTILLTNNEAEYEVLVAGLKLARGLGSEVIEIKCDSQLVVNKVYGIFDTKEEHMQQYVNKVQALLARFKEWSIIPIPREENMEANALANLGSSMR</sequence>
<reference evidence="1" key="1">
    <citation type="journal article" date="2014" name="Nat. Commun.">
        <title>The tobacco genome sequence and its comparison with those of tomato and potato.</title>
        <authorList>
            <person name="Sierro N."/>
            <person name="Battey J.N."/>
            <person name="Ouadi S."/>
            <person name="Bakaher N."/>
            <person name="Bovet L."/>
            <person name="Willig A."/>
            <person name="Goepfert S."/>
            <person name="Peitsch M.C."/>
            <person name="Ivanov N.V."/>
        </authorList>
    </citation>
    <scope>NUCLEOTIDE SEQUENCE [LARGE SCALE GENOMIC DNA]</scope>
</reference>